<dbReference type="Proteomes" id="UP000789390">
    <property type="component" value="Unassembled WGS sequence"/>
</dbReference>
<evidence type="ECO:0000256" key="8">
    <source>
        <dbReference type="ARBA" id="ARBA00022843"/>
    </source>
</evidence>
<dbReference type="GO" id="GO:0030016">
    <property type="term" value="C:myofibril"/>
    <property type="evidence" value="ECO:0007669"/>
    <property type="project" value="UniProtKB-SubCell"/>
</dbReference>
<dbReference type="GO" id="GO:0001725">
    <property type="term" value="C:stress fiber"/>
    <property type="evidence" value="ECO:0007669"/>
    <property type="project" value="UniProtKB-SubCell"/>
</dbReference>
<evidence type="ECO:0000313" key="15">
    <source>
        <dbReference type="EMBL" id="CAH0102738.1"/>
    </source>
</evidence>
<evidence type="ECO:0000256" key="1">
    <source>
        <dbReference type="ARBA" id="ARBA00004300"/>
    </source>
</evidence>
<keyword evidence="9" id="KW-0007">Acetylation</keyword>
<evidence type="ECO:0000256" key="10">
    <source>
        <dbReference type="ARBA" id="ARBA00023054"/>
    </source>
</evidence>
<name>A0A8J2W2T1_9CRUS</name>
<evidence type="ECO:0000256" key="4">
    <source>
        <dbReference type="ARBA" id="ARBA00004657"/>
    </source>
</evidence>
<organism evidence="15 16">
    <name type="scientific">Daphnia galeata</name>
    <dbReference type="NCBI Taxonomy" id="27404"/>
    <lineage>
        <taxon>Eukaryota</taxon>
        <taxon>Metazoa</taxon>
        <taxon>Ecdysozoa</taxon>
        <taxon>Arthropoda</taxon>
        <taxon>Crustacea</taxon>
        <taxon>Branchiopoda</taxon>
        <taxon>Diplostraca</taxon>
        <taxon>Cladocera</taxon>
        <taxon>Anomopoda</taxon>
        <taxon>Daphniidae</taxon>
        <taxon>Daphnia</taxon>
    </lineage>
</organism>
<dbReference type="GO" id="GO:0005813">
    <property type="term" value="C:centrosome"/>
    <property type="evidence" value="ECO:0007669"/>
    <property type="project" value="UniProtKB-SubCell"/>
</dbReference>
<reference evidence="15" key="1">
    <citation type="submission" date="2021-11" db="EMBL/GenBank/DDBJ databases">
        <authorList>
            <person name="Schell T."/>
        </authorList>
    </citation>
    <scope>NUCLEOTIDE SEQUENCE</scope>
    <source>
        <strain evidence="15">M5</strain>
    </source>
</reference>
<keyword evidence="11" id="KW-0206">Cytoskeleton</keyword>
<dbReference type="GO" id="GO:0005938">
    <property type="term" value="C:cell cortex"/>
    <property type="evidence" value="ECO:0007669"/>
    <property type="project" value="UniProtKB-SubCell"/>
</dbReference>
<dbReference type="PANTHER" id="PTHR13034:SF2">
    <property type="entry name" value="DYNACTIN SUBUNIT 4"/>
    <property type="match status" value="1"/>
</dbReference>
<evidence type="ECO:0000256" key="9">
    <source>
        <dbReference type="ARBA" id="ARBA00022990"/>
    </source>
</evidence>
<keyword evidence="8" id="KW-0832">Ubl conjugation</keyword>
<protein>
    <recommendedName>
        <fullName evidence="13">Dynactin subunit 4</fullName>
    </recommendedName>
</protein>
<keyword evidence="10" id="KW-0175">Coiled coil</keyword>
<gene>
    <name evidence="15" type="ORF">DGAL_LOCUS5184</name>
</gene>
<dbReference type="EMBL" id="CAKKLH010000090">
    <property type="protein sequence ID" value="CAH0102738.1"/>
    <property type="molecule type" value="Genomic_DNA"/>
</dbReference>
<evidence type="ECO:0000256" key="5">
    <source>
        <dbReference type="ARBA" id="ARBA00022490"/>
    </source>
</evidence>
<dbReference type="PANTHER" id="PTHR13034">
    <property type="entry name" value="DYNACTIN P62 SUBUNIT"/>
    <property type="match status" value="1"/>
</dbReference>
<dbReference type="InterPro" id="IPR008603">
    <property type="entry name" value="DCTN4"/>
</dbReference>
<evidence type="ECO:0000256" key="13">
    <source>
        <dbReference type="ARBA" id="ARBA00034864"/>
    </source>
</evidence>
<comment type="caution">
    <text evidence="15">The sequence shown here is derived from an EMBL/GenBank/DDBJ whole genome shotgun (WGS) entry which is preliminary data.</text>
</comment>
<evidence type="ECO:0000256" key="3">
    <source>
        <dbReference type="ARBA" id="ARBA00004544"/>
    </source>
</evidence>
<keyword evidence="7" id="KW-0597">Phosphoprotein</keyword>
<evidence type="ECO:0000256" key="2">
    <source>
        <dbReference type="ARBA" id="ARBA00004529"/>
    </source>
</evidence>
<comment type="similarity">
    <text evidence="12">Belongs to the dynactin subunit 4 family.</text>
</comment>
<keyword evidence="16" id="KW-1185">Reference proteome</keyword>
<evidence type="ECO:0000313" key="16">
    <source>
        <dbReference type="Proteomes" id="UP000789390"/>
    </source>
</evidence>
<evidence type="ECO:0000256" key="12">
    <source>
        <dbReference type="ARBA" id="ARBA00034776"/>
    </source>
</evidence>
<evidence type="ECO:0000256" key="14">
    <source>
        <dbReference type="ARBA" id="ARBA00093507"/>
    </source>
</evidence>
<evidence type="ECO:0000256" key="6">
    <source>
        <dbReference type="ARBA" id="ARBA00022499"/>
    </source>
</evidence>
<comment type="subunit">
    <text evidence="14">Subunit of dynactin, a multiprotein complex part of a tripartite complex with dynein and a adapter, such as BICDL1, BICD2 or HOOK3. The dynactin complex is built around ACTR1A/ACTB filament and consists of an actin-related filament composed of a shoulder domain, a pointed end and a barbed end. Its length is defined by its flexible shoulder domain. The soulder is composed of 2 DCTN1 subunits, 4 DCTN2 and 2 DCTN3. The 4 DCNT2 (via N-terminus) bind the ACTR1A filament and act as molecular rulers to determine the length. The pointed end is important for binding dynein-dynactin cargo adapters. Consists of 4 subunits: ACTR10, DCNT4, DCTN5 and DCTN6. The barbed end is composed of a CAPZA1:CAPZB heterodimers, which binds ACTR1A/ACTB filament and dynactin and stabilizes dynactin. Interacts with ATP7B, but not ATP7A, in a copper-dependent manner. Interacts with ANK2; this interaction is required for localization at costameres. Interacts with N4BP2L1.</text>
</comment>
<dbReference type="Pfam" id="PF05502">
    <property type="entry name" value="Dynactin_p62"/>
    <property type="match status" value="2"/>
</dbReference>
<dbReference type="AlphaFoldDB" id="A0A8J2W2T1"/>
<dbReference type="OrthoDB" id="283815at2759"/>
<evidence type="ECO:0000256" key="11">
    <source>
        <dbReference type="ARBA" id="ARBA00023212"/>
    </source>
</evidence>
<sequence length="494" mass="55965">MTHLFKSEKVQYLCTCGSLKPLCRTFFCRHCLALKCGDCVFHEVDILYCSNCLENVPPGEARVKKNQCSECFECPVCDQLLLTRATNIQVPSTEDPSKLVPKKMFYLVCGFCRWTTREAGLPDQPSATGSWPDSDNANSTRVAALLEHYRSLAQLDKFEKEQKRQLKRRSNYLSFTAVSDKYSLSALAARKRSGLPFSGSLGMKKETPQIYKVESAVASEETDDALDPDIFTKVLTLSSVTTIDQRIRQSERQPVKSEDLIPIHKFLSVRRSQRCRFCEHNLSKPEYNPSSIKFKIHLGAFYHVPDVIIFRLSREDMQLRLCNRSQYPTHVRLLSLDQFSSIAHLKIEELERSVGEAEKEKKSASSMVGHELCESPATQAANLRTCLTNALKEKVNAFFQLPSEQILLPARDDLAEYELTAPQNLKDDPKAVLWRKGNKVVVSTPLTVLDDEMEEKRAGFVFEFGAVRAGFETKEVQPQPTNVYIPVFISLGKI</sequence>
<dbReference type="GO" id="GO:0005869">
    <property type="term" value="C:dynactin complex"/>
    <property type="evidence" value="ECO:0007669"/>
    <property type="project" value="InterPro"/>
</dbReference>
<keyword evidence="6" id="KW-1017">Isopeptide bond</keyword>
<keyword evidence="5" id="KW-0963">Cytoplasm</keyword>
<accession>A0A8J2W2T1</accession>
<evidence type="ECO:0000256" key="7">
    <source>
        <dbReference type="ARBA" id="ARBA00022553"/>
    </source>
</evidence>
<comment type="subcellular location">
    <subcellularLocation>
        <location evidence="3">Cytoplasm</location>
        <location evidence="3">Cell cortex</location>
    </subcellularLocation>
    <subcellularLocation>
        <location evidence="1">Cytoplasm</location>
        <location evidence="1">Cytoskeleton</location>
        <location evidence="1">Microtubule organizing center</location>
        <location evidence="1">Centrosome</location>
    </subcellularLocation>
    <subcellularLocation>
        <location evidence="2">Cytoplasm</location>
        <location evidence="2">Cytoskeleton</location>
        <location evidence="2">Stress fiber</location>
    </subcellularLocation>
    <subcellularLocation>
        <location evidence="4">Cytoplasm</location>
        <location evidence="4">Myofibril</location>
    </subcellularLocation>
</comment>
<proteinExistence type="inferred from homology"/>